<dbReference type="SUPFAM" id="SSF53850">
    <property type="entry name" value="Periplasmic binding protein-like II"/>
    <property type="match status" value="1"/>
</dbReference>
<proteinExistence type="inferred from homology"/>
<evidence type="ECO:0000256" key="2">
    <source>
        <dbReference type="ARBA" id="ARBA00010333"/>
    </source>
</evidence>
<evidence type="ECO:0000259" key="6">
    <source>
        <dbReference type="SMART" id="SM00062"/>
    </source>
</evidence>
<evidence type="ECO:0000256" key="4">
    <source>
        <dbReference type="RuleBase" id="RU003744"/>
    </source>
</evidence>
<keyword evidence="3 5" id="KW-0732">Signal</keyword>
<comment type="caution">
    <text evidence="7">The sequence shown here is derived from an EMBL/GenBank/DDBJ whole genome shotgun (WGS) entry which is preliminary data.</text>
</comment>
<dbReference type="Pfam" id="PF00497">
    <property type="entry name" value="SBP_bac_3"/>
    <property type="match status" value="1"/>
</dbReference>
<evidence type="ECO:0000313" key="8">
    <source>
        <dbReference type="Proteomes" id="UP001321014"/>
    </source>
</evidence>
<evidence type="ECO:0000256" key="3">
    <source>
        <dbReference type="ARBA" id="ARBA00022729"/>
    </source>
</evidence>
<dbReference type="SMART" id="SM00062">
    <property type="entry name" value="PBPb"/>
    <property type="match status" value="1"/>
</dbReference>
<protein>
    <submittedName>
        <fullName evidence="7">Transporter substrate-binding domain-containing protein</fullName>
    </submittedName>
</protein>
<evidence type="ECO:0000313" key="7">
    <source>
        <dbReference type="EMBL" id="MCU9839228.1"/>
    </source>
</evidence>
<dbReference type="PANTHER" id="PTHR35936">
    <property type="entry name" value="MEMBRANE-BOUND LYTIC MUREIN TRANSGLYCOSYLASE F"/>
    <property type="match status" value="1"/>
</dbReference>
<dbReference type="EMBL" id="JAOVQN010000016">
    <property type="protein sequence ID" value="MCU9839228.1"/>
    <property type="molecule type" value="Genomic_DNA"/>
</dbReference>
<feature type="domain" description="Solute-binding protein family 3/N-terminal" evidence="6">
    <location>
        <begin position="35"/>
        <end position="256"/>
    </location>
</feature>
<dbReference type="Proteomes" id="UP001321014">
    <property type="component" value="Unassembled WGS sequence"/>
</dbReference>
<comment type="similarity">
    <text evidence="2 4">Belongs to the bacterial solute-binding protein 3 family.</text>
</comment>
<comment type="subcellular location">
    <subcellularLocation>
        <location evidence="1">Cell envelope</location>
    </subcellularLocation>
</comment>
<feature type="chain" id="PRO_5046428811" evidence="5">
    <location>
        <begin position="24"/>
        <end position="256"/>
    </location>
</feature>
<dbReference type="InterPro" id="IPR001638">
    <property type="entry name" value="Solute-binding_3/MltF_N"/>
</dbReference>
<feature type="signal peptide" evidence="5">
    <location>
        <begin position="1"/>
        <end position="23"/>
    </location>
</feature>
<keyword evidence="8" id="KW-1185">Reference proteome</keyword>
<reference evidence="7 8" key="1">
    <citation type="submission" date="2022-10" db="EMBL/GenBank/DDBJ databases">
        <title>Ruegeria sp. nov., isolated from ocean surface water.</title>
        <authorList>
            <person name="He W."/>
            <person name="Wang L."/>
            <person name="Zhang D.-F."/>
        </authorList>
    </citation>
    <scope>NUCLEOTIDE SEQUENCE [LARGE SCALE GENOMIC DNA]</scope>
    <source>
        <strain evidence="7 8">WL0004</strain>
    </source>
</reference>
<name>A0ABT2WUA9_9RHOB</name>
<evidence type="ECO:0000256" key="5">
    <source>
        <dbReference type="SAM" id="SignalP"/>
    </source>
</evidence>
<gene>
    <name evidence="7" type="ORF">OEZ49_15750</name>
</gene>
<dbReference type="PROSITE" id="PS01039">
    <property type="entry name" value="SBP_BACTERIAL_3"/>
    <property type="match status" value="1"/>
</dbReference>
<sequence length="256" mass="27962">MNCFLKAIAVAAVGVVLSTAAQAQSALNDILDNGVLKVGTTGDWNPMTLRDPATNSYKGYDIDIMNELAKDLGVEVEFVPTDWKTLVNGVVAGQYHITGSASISPPRMKVAGFSESYIAVEIFPFTTKDKAEKFSGYDSINQPGVKVATTLGTTFEKLVREWFPNADIKVVEAPARGYQEVLAGRADVFVTSNIEGSTLEAKFPVVRVPNAEPRAPSPIAMILPQDDQVWINYVNNWVKVKAAQGFFEENRKKWGL</sequence>
<dbReference type="PANTHER" id="PTHR35936:SF19">
    <property type="entry name" value="AMINO-ACID-BINDING PROTEIN YXEM-RELATED"/>
    <property type="match status" value="1"/>
</dbReference>
<dbReference type="InterPro" id="IPR018313">
    <property type="entry name" value="SBP_3_CS"/>
</dbReference>
<accession>A0ABT2WUA9</accession>
<dbReference type="Gene3D" id="3.40.190.10">
    <property type="entry name" value="Periplasmic binding protein-like II"/>
    <property type="match status" value="2"/>
</dbReference>
<dbReference type="RefSeq" id="WP_263389208.1">
    <property type="nucleotide sequence ID" value="NZ_JAOVQN010000016.1"/>
</dbReference>
<organism evidence="7 8">
    <name type="scientific">Ruegeria marisflavi</name>
    <dbReference type="NCBI Taxonomy" id="2984152"/>
    <lineage>
        <taxon>Bacteria</taxon>
        <taxon>Pseudomonadati</taxon>
        <taxon>Pseudomonadota</taxon>
        <taxon>Alphaproteobacteria</taxon>
        <taxon>Rhodobacterales</taxon>
        <taxon>Roseobacteraceae</taxon>
        <taxon>Ruegeria</taxon>
    </lineage>
</organism>
<evidence type="ECO:0000256" key="1">
    <source>
        <dbReference type="ARBA" id="ARBA00004196"/>
    </source>
</evidence>